<protein>
    <submittedName>
        <fullName evidence="2">Uncharacterized protein</fullName>
    </submittedName>
</protein>
<reference evidence="2 3" key="1">
    <citation type="submission" date="2011-02" db="EMBL/GenBank/DDBJ databases">
        <authorList>
            <person name="Durkin A.S."/>
            <person name="Madupu R."/>
            <person name="Torralba M."/>
            <person name="Gillis M."/>
            <person name="Methe B."/>
            <person name="Sutton G."/>
            <person name="Nelson K.E."/>
        </authorList>
    </citation>
    <scope>NUCLEOTIDE SEQUENCE [LARGE SCALE GENOMIC DNA]</scope>
    <source>
        <strain evidence="2 3">CRIS 18C-A</strain>
    </source>
</reference>
<feature type="region of interest" description="Disordered" evidence="1">
    <location>
        <begin position="1"/>
        <end position="73"/>
    </location>
</feature>
<dbReference type="AlphaFoldDB" id="F0H7Q5"/>
<sequence>MAATATDGASRQMCRGPAPVVPTADTRRADGPNPAAYCLRRKQHTAGTEAGSGEEYGRAVHDHKTSHALSLEP</sequence>
<organism evidence="2 3">
    <name type="scientific">Prevotella denticola CRIS 18C-A</name>
    <dbReference type="NCBI Taxonomy" id="944557"/>
    <lineage>
        <taxon>Bacteria</taxon>
        <taxon>Pseudomonadati</taxon>
        <taxon>Bacteroidota</taxon>
        <taxon>Bacteroidia</taxon>
        <taxon>Bacteroidales</taxon>
        <taxon>Prevotellaceae</taxon>
        <taxon>Prevotella</taxon>
    </lineage>
</organism>
<evidence type="ECO:0000313" key="3">
    <source>
        <dbReference type="Proteomes" id="UP000003155"/>
    </source>
</evidence>
<name>F0H7Q5_9BACT</name>
<keyword evidence="3" id="KW-1185">Reference proteome</keyword>
<dbReference type="EMBL" id="AEXO01000072">
    <property type="protein sequence ID" value="EGC86116.1"/>
    <property type="molecule type" value="Genomic_DNA"/>
</dbReference>
<comment type="caution">
    <text evidence="2">The sequence shown here is derived from an EMBL/GenBank/DDBJ whole genome shotgun (WGS) entry which is preliminary data.</text>
</comment>
<evidence type="ECO:0000313" key="2">
    <source>
        <dbReference type="EMBL" id="EGC86116.1"/>
    </source>
</evidence>
<accession>F0H7Q5</accession>
<gene>
    <name evidence="2" type="ORF">HMPREF9303_0012</name>
</gene>
<dbReference type="Proteomes" id="UP000003155">
    <property type="component" value="Unassembled WGS sequence"/>
</dbReference>
<proteinExistence type="predicted"/>
<evidence type="ECO:0000256" key="1">
    <source>
        <dbReference type="SAM" id="MobiDB-lite"/>
    </source>
</evidence>
<feature type="compositionally biased region" description="Basic and acidic residues" evidence="1">
    <location>
        <begin position="55"/>
        <end position="65"/>
    </location>
</feature>